<evidence type="ECO:0000313" key="5">
    <source>
        <dbReference type="EMBL" id="SEQ30120.1"/>
    </source>
</evidence>
<evidence type="ECO:0000313" key="6">
    <source>
        <dbReference type="Proteomes" id="UP000183496"/>
    </source>
</evidence>
<dbReference type="EMBL" id="FOFY01000002">
    <property type="protein sequence ID" value="SEQ30120.1"/>
    <property type="molecule type" value="Genomic_DNA"/>
</dbReference>
<proteinExistence type="inferred from homology"/>
<accession>A0AAJ4W1X0</accession>
<dbReference type="Gene3D" id="3.40.800.10">
    <property type="entry name" value="Ureohydrolase domain"/>
    <property type="match status" value="1"/>
</dbReference>
<keyword evidence="1" id="KW-0479">Metal-binding</keyword>
<reference evidence="5 6" key="1">
    <citation type="submission" date="2016-10" db="EMBL/GenBank/DDBJ databases">
        <authorList>
            <person name="Varghese N."/>
            <person name="Submissions S."/>
        </authorList>
    </citation>
    <scope>NUCLEOTIDE SEQUENCE [LARGE SCALE GENOMIC DNA]</scope>
    <source>
        <strain evidence="6">DSM 19823 / KCTC 23066 / CCTCC M 208030 / D25</strain>
    </source>
</reference>
<comment type="similarity">
    <text evidence="4">Belongs to the arginase family.</text>
</comment>
<protein>
    <submittedName>
        <fullName evidence="5">Arginase family protein</fullName>
    </submittedName>
</protein>
<dbReference type="GO" id="GO:0005737">
    <property type="term" value="C:cytoplasm"/>
    <property type="evidence" value="ECO:0007669"/>
    <property type="project" value="TreeGrafter"/>
</dbReference>
<keyword evidence="6" id="KW-1185">Reference proteome</keyword>
<dbReference type="PROSITE" id="PS51409">
    <property type="entry name" value="ARGINASE_2"/>
    <property type="match status" value="1"/>
</dbReference>
<dbReference type="CDD" id="cd09999">
    <property type="entry name" value="Arginase-like_1"/>
    <property type="match status" value="1"/>
</dbReference>
<dbReference type="AlphaFoldDB" id="A0AAJ4W1X0"/>
<evidence type="ECO:0000256" key="4">
    <source>
        <dbReference type="PROSITE-ProRule" id="PRU00742"/>
    </source>
</evidence>
<evidence type="ECO:0000256" key="2">
    <source>
        <dbReference type="ARBA" id="ARBA00022801"/>
    </source>
</evidence>
<evidence type="ECO:0000256" key="3">
    <source>
        <dbReference type="ARBA" id="ARBA00023211"/>
    </source>
</evidence>
<dbReference type="PRINTS" id="PR00116">
    <property type="entry name" value="ARGINASE"/>
</dbReference>
<gene>
    <name evidence="5" type="ORF">SAMN04488089_102279</name>
</gene>
<dbReference type="PANTHER" id="PTHR43782">
    <property type="entry name" value="ARGINASE"/>
    <property type="match status" value="1"/>
</dbReference>
<keyword evidence="2" id="KW-0378">Hydrolase</keyword>
<dbReference type="SUPFAM" id="SSF52768">
    <property type="entry name" value="Arginase/deacetylase"/>
    <property type="match status" value="1"/>
</dbReference>
<dbReference type="GO" id="GO:0030145">
    <property type="term" value="F:manganese ion binding"/>
    <property type="evidence" value="ECO:0007669"/>
    <property type="project" value="TreeGrafter"/>
</dbReference>
<sequence>MIVLGGDCSILIGSALALKRKGRYGLFFLDGHTDYVLPGQLGVHGAAGMDLAIVCGAGHERLTNIQNNKPYIEEEYVFCVGNREYDEEYERPIKDSKVVYYPLSKLRNYGIKRVVSDFLMRVEEYDLEGYFIHLDVDVLNDKIMPAVDCRQEDGLNYKELKEILTPLVKDKRCVGLEIAILDPDLDPLGVYTKEFIENVKDIIETSL</sequence>
<dbReference type="Proteomes" id="UP000183496">
    <property type="component" value="Unassembled WGS sequence"/>
</dbReference>
<dbReference type="PANTHER" id="PTHR43782:SF3">
    <property type="entry name" value="ARGINASE"/>
    <property type="match status" value="1"/>
</dbReference>
<dbReference type="Pfam" id="PF00491">
    <property type="entry name" value="Arginase"/>
    <property type="match status" value="1"/>
</dbReference>
<dbReference type="RefSeq" id="WP_235280658.1">
    <property type="nucleotide sequence ID" value="NZ_CP010817.1"/>
</dbReference>
<name>A0AAJ4W1X0_MYRPR</name>
<dbReference type="GO" id="GO:0004053">
    <property type="term" value="F:arginase activity"/>
    <property type="evidence" value="ECO:0007669"/>
    <property type="project" value="TreeGrafter"/>
</dbReference>
<organism evidence="5 6">
    <name type="scientific">Myroides profundi</name>
    <dbReference type="NCBI Taxonomy" id="480520"/>
    <lineage>
        <taxon>Bacteria</taxon>
        <taxon>Pseudomonadati</taxon>
        <taxon>Bacteroidota</taxon>
        <taxon>Flavobacteriia</taxon>
        <taxon>Flavobacteriales</taxon>
        <taxon>Flavobacteriaceae</taxon>
        <taxon>Myroides</taxon>
    </lineage>
</organism>
<comment type="caution">
    <text evidence="5">The sequence shown here is derived from an EMBL/GenBank/DDBJ whole genome shotgun (WGS) entry which is preliminary data.</text>
</comment>
<keyword evidence="3" id="KW-0464">Manganese</keyword>
<dbReference type="InterPro" id="IPR006035">
    <property type="entry name" value="Ureohydrolase"/>
</dbReference>
<dbReference type="InterPro" id="IPR023696">
    <property type="entry name" value="Ureohydrolase_dom_sf"/>
</dbReference>
<evidence type="ECO:0000256" key="1">
    <source>
        <dbReference type="ARBA" id="ARBA00022723"/>
    </source>
</evidence>